<reference evidence="4 5" key="1">
    <citation type="submission" date="2020-10" db="EMBL/GenBank/DDBJ databases">
        <title>Bacillus sp. HD4P25, an endophyte from a halophyte.</title>
        <authorList>
            <person name="Sun J.-Q."/>
        </authorList>
    </citation>
    <scope>NUCLEOTIDE SEQUENCE [LARGE SCALE GENOMIC DNA]</scope>
    <source>
        <strain evidence="4 5">YIM 93174</strain>
    </source>
</reference>
<keyword evidence="2" id="KW-0472">Membrane</keyword>
<dbReference type="SUPFAM" id="SSF47413">
    <property type="entry name" value="lambda repressor-like DNA-binding domains"/>
    <property type="match status" value="1"/>
</dbReference>
<dbReference type="EMBL" id="JADCLJ010000020">
    <property type="protein sequence ID" value="MBE4908660.1"/>
    <property type="molecule type" value="Genomic_DNA"/>
</dbReference>
<accession>A0ABR9QJI8</accession>
<dbReference type="Proteomes" id="UP001516662">
    <property type="component" value="Unassembled WGS sequence"/>
</dbReference>
<sequence length="302" mass="34148">MTDLGLRLKEAREAKNISLDELQSLTKIQKRYLKGIEEGNYSVMPGKFYVRAFIKQYCEAIGLDSEEIFEEYKQDIPVSHTEELPSQLSRVRSKKQISTKGSKVLDVIPMILLTVFIVGGLVAIWFFWQTKDIADEPSTNSPNEQTEFEQPEDSKLNKEDESPTGTETDETDIATDEVAKEEETPVEEPEPVTEIILKEKSGMSGVYELKTTDVFTLDISAIPNGETWVGIKNAKGKTFYSGLMKDGLSQQFDFSKETDIRLNIGRTLDTVVKINGQVLEFPFDPNEKVQQRITILFSPTVQ</sequence>
<feature type="compositionally biased region" description="Basic and acidic residues" evidence="1">
    <location>
        <begin position="152"/>
        <end position="161"/>
    </location>
</feature>
<dbReference type="Pfam" id="PF13464">
    <property type="entry name" value="RodZ_C"/>
    <property type="match status" value="1"/>
</dbReference>
<dbReference type="CDD" id="cd00093">
    <property type="entry name" value="HTH_XRE"/>
    <property type="match status" value="1"/>
</dbReference>
<dbReference type="InterPro" id="IPR001387">
    <property type="entry name" value="Cro/C1-type_HTH"/>
</dbReference>
<dbReference type="PANTHER" id="PTHR34475">
    <property type="match status" value="1"/>
</dbReference>
<feature type="domain" description="HTH cro/C1-type" evidence="3">
    <location>
        <begin position="8"/>
        <end position="68"/>
    </location>
</feature>
<comment type="caution">
    <text evidence="4">The sequence shown here is derived from an EMBL/GenBank/DDBJ whole genome shotgun (WGS) entry which is preliminary data.</text>
</comment>
<dbReference type="PANTHER" id="PTHR34475:SF1">
    <property type="entry name" value="CYTOSKELETON PROTEIN RODZ"/>
    <property type="match status" value="1"/>
</dbReference>
<dbReference type="InterPro" id="IPR050400">
    <property type="entry name" value="Bact_Cytoskel_RodZ"/>
</dbReference>
<keyword evidence="2" id="KW-0812">Transmembrane</keyword>
<dbReference type="InterPro" id="IPR025194">
    <property type="entry name" value="RodZ-like_C"/>
</dbReference>
<dbReference type="InterPro" id="IPR010982">
    <property type="entry name" value="Lambda_DNA-bd_dom_sf"/>
</dbReference>
<evidence type="ECO:0000259" key="3">
    <source>
        <dbReference type="PROSITE" id="PS50943"/>
    </source>
</evidence>
<dbReference type="Gene3D" id="1.10.260.40">
    <property type="entry name" value="lambda repressor-like DNA-binding domains"/>
    <property type="match status" value="1"/>
</dbReference>
<evidence type="ECO:0000256" key="2">
    <source>
        <dbReference type="SAM" id="Phobius"/>
    </source>
</evidence>
<gene>
    <name evidence="4" type="ORF">IMZ08_11390</name>
</gene>
<evidence type="ECO:0000256" key="1">
    <source>
        <dbReference type="SAM" id="MobiDB-lite"/>
    </source>
</evidence>
<feature type="region of interest" description="Disordered" evidence="1">
    <location>
        <begin position="136"/>
        <end position="192"/>
    </location>
</feature>
<feature type="transmembrane region" description="Helical" evidence="2">
    <location>
        <begin position="104"/>
        <end position="128"/>
    </location>
</feature>
<keyword evidence="5" id="KW-1185">Reference proteome</keyword>
<dbReference type="SMART" id="SM00530">
    <property type="entry name" value="HTH_XRE"/>
    <property type="match status" value="1"/>
</dbReference>
<evidence type="ECO:0000313" key="4">
    <source>
        <dbReference type="EMBL" id="MBE4908660.1"/>
    </source>
</evidence>
<evidence type="ECO:0000313" key="5">
    <source>
        <dbReference type="Proteomes" id="UP001516662"/>
    </source>
</evidence>
<dbReference type="RefSeq" id="WP_193536541.1">
    <property type="nucleotide sequence ID" value="NZ_JADCLJ010000020.1"/>
</dbReference>
<dbReference type="Pfam" id="PF13413">
    <property type="entry name" value="HTH_25"/>
    <property type="match status" value="1"/>
</dbReference>
<dbReference type="PROSITE" id="PS50943">
    <property type="entry name" value="HTH_CROC1"/>
    <property type="match status" value="1"/>
</dbReference>
<proteinExistence type="predicted"/>
<name>A0ABR9QJI8_9BACI</name>
<protein>
    <submittedName>
        <fullName evidence="4">Helix-turn-helix domain-containing protein</fullName>
    </submittedName>
</protein>
<organism evidence="4 5">
    <name type="scientific">Litchfieldia luteola</name>
    <dbReference type="NCBI Taxonomy" id="682179"/>
    <lineage>
        <taxon>Bacteria</taxon>
        <taxon>Bacillati</taxon>
        <taxon>Bacillota</taxon>
        <taxon>Bacilli</taxon>
        <taxon>Bacillales</taxon>
        <taxon>Bacillaceae</taxon>
        <taxon>Litchfieldia</taxon>
    </lineage>
</organism>
<keyword evidence="2" id="KW-1133">Transmembrane helix</keyword>